<reference evidence="3 4" key="1">
    <citation type="journal article" date="2019" name="Nat. Commun.">
        <title>A new type of DNA phosphorothioation-based antiviral system in archaea.</title>
        <authorList>
            <person name="Xiong L."/>
            <person name="Liu S."/>
            <person name="Chen S."/>
            <person name="Xiao Y."/>
            <person name="Zhu B."/>
            <person name="Gao Y."/>
            <person name="Zhang Y."/>
            <person name="Chen B."/>
            <person name="Luo J."/>
            <person name="Deng Z."/>
            <person name="Chen X."/>
            <person name="Wang L."/>
            <person name="Chen S."/>
        </authorList>
    </citation>
    <scope>NUCLEOTIDE SEQUENCE [LARGE SCALE GENOMIC DNA]</scope>
    <source>
        <strain evidence="3 4">CBA1105</strain>
    </source>
</reference>
<dbReference type="OrthoDB" id="242459at2157"/>
<feature type="region of interest" description="Disordered" evidence="2">
    <location>
        <begin position="551"/>
        <end position="580"/>
    </location>
</feature>
<feature type="coiled-coil region" evidence="1">
    <location>
        <begin position="663"/>
        <end position="724"/>
    </location>
</feature>
<organism evidence="3 4">
    <name type="scientific">Halapricum salinum</name>
    <dbReference type="NCBI Taxonomy" id="1457250"/>
    <lineage>
        <taxon>Archaea</taxon>
        <taxon>Methanobacteriati</taxon>
        <taxon>Methanobacteriota</taxon>
        <taxon>Stenosarchaea group</taxon>
        <taxon>Halobacteria</taxon>
        <taxon>Halobacteriales</taxon>
        <taxon>Haloarculaceae</taxon>
        <taxon>Halapricum</taxon>
    </lineage>
</organism>
<keyword evidence="1" id="KW-0175">Coiled coil</keyword>
<accession>A0A4D6HCU6</accession>
<sequence>MSNSTFTFYPTVREGYRPSETFSKSGGTIPASGSAQIDLELTATGPEGTTTKNPGVELTLYGPGEVTNLDTDQIVRMEPEPETTAFPPNYFPLVEFDSPQLPWLFSPRRADGKGRNRPWLCLVVVEVQNTSYKPAGTGPLPVLETPTDQLPDVSESWAWAHAQVVGSHDPESVFGSRSTATKSRLLCPRNLDPKTKYRACVVPTFEPGRRAGLGLDPYPDGRGSMELAWDGEDSVRLPVYHSWVFTSSAQGDFESLARELDSVEFGPNIGFRPIDVSNPGPVDLKLPYDEATDTGTVGIGGALKSIGAEPDTYDSDMRSELRDLLNTPNDVVEETDYGAVGPPLYGRWHAGVPELEDPDVDTSIYYYPEWFNTLNSDPRNRIAAGYGTLVIQNEQERLMTSAWEQFGDLDIANRFLRRIQLGKGILELRHRKLESYSTGSLLGMSSPVHGMLLDVETGTKTVHGTALETDMPTPLSSPAFRRITRSNGPLARRPGTSVDSATFATHLETGRIPRLTDGLSFSAEQMLAGDGESAGAAAEGAMQPMSGSLHAEAAGKEGAGAPPATPFEDDEELPEPGPDIERAWSALDSLDAHAGTADGAITDLSMAVRRNDIETVRDLVETAPTVLDHCENLRRNTFESLSRAVAKVLTEPRAERLADSFDRAAANQRLQALHRAQRELEGAVQAAMASLAAGDPPQEIRRHLDRASEAVNQLQGASEDLRESMEGRPATTMRTMSMTAGDEFLSGETAQVPKIGQSKPKQVELPSKEKLRTSVISGLDPTVTLPEHAAEVIGIPQLRQRDDPVEDVMAAPTFTDTTYELLAELNQEYFLPGAGEIPKNSIGVLQTNPEFIEAFMTGLNHEFARELQWRNFPTDRAGTYFRRFWDRKGNPKIDSDDPEKLADITPIHTWDENALGINSPHDNHAKVVLLIRGELLRRYPNTDIFVAKAVAEDNPDEGEEPDRVPALPNTHVTRDDAGEDVKFPVFRGTLDPDITFFGFDLSPDEALYDPYHEGATEPDDHPDEGWFFVLQEPPAETRFGMDVGTEADIGQTPYGIVSSEPGTPRTPSEELEDEVETGWSGLSWAHIVESGEDPSSVTHVDVDGSRPGAENWSYDADDVTDTPPTRWGFNSAHMARATWQLPVRISIHADDMIPEEPPTDETDWRNVQIDTPATIVDLGGNL</sequence>
<protein>
    <submittedName>
        <fullName evidence="3">Uncharacterized protein</fullName>
    </submittedName>
</protein>
<dbReference type="Proteomes" id="UP000296706">
    <property type="component" value="Chromosome"/>
</dbReference>
<name>A0A4D6HCU6_9EURY</name>
<feature type="region of interest" description="Disordered" evidence="2">
    <location>
        <begin position="953"/>
        <end position="975"/>
    </location>
</feature>
<evidence type="ECO:0000313" key="3">
    <source>
        <dbReference type="EMBL" id="QCC51813.1"/>
    </source>
</evidence>
<keyword evidence="4" id="KW-1185">Reference proteome</keyword>
<dbReference type="STRING" id="1457250.GCA_000755225_00598"/>
<proteinExistence type="predicted"/>
<dbReference type="KEGG" id="hsn:DV733_11455"/>
<dbReference type="RefSeq" id="WP_049994574.1">
    <property type="nucleotide sequence ID" value="NZ_CP031310.1"/>
</dbReference>
<dbReference type="GeneID" id="39848489"/>
<dbReference type="EMBL" id="CP031310">
    <property type="protein sequence ID" value="QCC51813.1"/>
    <property type="molecule type" value="Genomic_DNA"/>
</dbReference>
<evidence type="ECO:0000256" key="1">
    <source>
        <dbReference type="SAM" id="Coils"/>
    </source>
</evidence>
<evidence type="ECO:0000256" key="2">
    <source>
        <dbReference type="SAM" id="MobiDB-lite"/>
    </source>
</evidence>
<dbReference type="AlphaFoldDB" id="A0A4D6HCU6"/>
<gene>
    <name evidence="3" type="ORF">DV733_11455</name>
</gene>
<evidence type="ECO:0000313" key="4">
    <source>
        <dbReference type="Proteomes" id="UP000296706"/>
    </source>
</evidence>